<organism evidence="1 2">
    <name type="scientific">Cytobacillus purgationiresistens</name>
    <dbReference type="NCBI Taxonomy" id="863449"/>
    <lineage>
        <taxon>Bacteria</taxon>
        <taxon>Bacillati</taxon>
        <taxon>Bacillota</taxon>
        <taxon>Bacilli</taxon>
        <taxon>Bacillales</taxon>
        <taxon>Bacillaceae</taxon>
        <taxon>Cytobacillus</taxon>
    </lineage>
</organism>
<accession>A0ABU0ACZ5</accession>
<sequence>MGLFRSKKKTVSIDEKDHIVASNSDVAVSDGVKTSLVFHEHFQINNQDKYVYQFHHQKLPELKPWANLYFWSEA</sequence>
<dbReference type="EMBL" id="JAUSUB010000003">
    <property type="protein sequence ID" value="MDQ0269126.1"/>
    <property type="molecule type" value="Genomic_DNA"/>
</dbReference>
<dbReference type="Proteomes" id="UP001238088">
    <property type="component" value="Unassembled WGS sequence"/>
</dbReference>
<protein>
    <submittedName>
        <fullName evidence="1">Uncharacterized protein</fullName>
    </submittedName>
</protein>
<evidence type="ECO:0000313" key="2">
    <source>
        <dbReference type="Proteomes" id="UP001238088"/>
    </source>
</evidence>
<gene>
    <name evidence="1" type="ORF">J2S17_000996</name>
</gene>
<dbReference type="RefSeq" id="WP_307472449.1">
    <property type="nucleotide sequence ID" value="NZ_JAUSUB010000003.1"/>
</dbReference>
<comment type="caution">
    <text evidence="1">The sequence shown here is derived from an EMBL/GenBank/DDBJ whole genome shotgun (WGS) entry which is preliminary data.</text>
</comment>
<reference evidence="1 2" key="1">
    <citation type="submission" date="2023-07" db="EMBL/GenBank/DDBJ databases">
        <title>Genomic Encyclopedia of Type Strains, Phase IV (KMG-IV): sequencing the most valuable type-strain genomes for metagenomic binning, comparative biology and taxonomic classification.</title>
        <authorList>
            <person name="Goeker M."/>
        </authorList>
    </citation>
    <scope>NUCLEOTIDE SEQUENCE [LARGE SCALE GENOMIC DNA]</scope>
    <source>
        <strain evidence="1 2">DSM 23494</strain>
    </source>
</reference>
<keyword evidence="2" id="KW-1185">Reference proteome</keyword>
<name>A0ABU0ACZ5_9BACI</name>
<evidence type="ECO:0000313" key="1">
    <source>
        <dbReference type="EMBL" id="MDQ0269126.1"/>
    </source>
</evidence>
<proteinExistence type="predicted"/>